<proteinExistence type="predicted"/>
<comment type="caution">
    <text evidence="1">The sequence shown here is derived from an EMBL/GenBank/DDBJ whole genome shotgun (WGS) entry which is preliminary data.</text>
</comment>
<dbReference type="EMBL" id="DXCV01000088">
    <property type="protein sequence ID" value="HIY89445.1"/>
    <property type="molecule type" value="Genomic_DNA"/>
</dbReference>
<evidence type="ECO:0000313" key="2">
    <source>
        <dbReference type="Proteomes" id="UP000886851"/>
    </source>
</evidence>
<protein>
    <submittedName>
        <fullName evidence="1">Uncharacterized protein</fullName>
    </submittedName>
</protein>
<gene>
    <name evidence="1" type="ORF">H9824_12205</name>
</gene>
<reference evidence="1" key="2">
    <citation type="submission" date="2021-04" db="EMBL/GenBank/DDBJ databases">
        <authorList>
            <person name="Gilroy R."/>
        </authorList>
    </citation>
    <scope>NUCLEOTIDE SEQUENCE</scope>
    <source>
        <strain evidence="1">Gambia2-208</strain>
    </source>
</reference>
<sequence length="126" mass="14783">MNRETIEKAMKNAVQARCQCNWEYPCEGRDYCEFCNGHNSAFDCDENCDADAFSEGFIAGARWCINSVWHDIDKERPMPGEHVVNEDWFDFAAEDWKDLERILKKYPFKRWAYVADLLPGGEEDEQ</sequence>
<accession>A0A9D1ZJD6</accession>
<dbReference type="AlphaFoldDB" id="A0A9D1ZJD6"/>
<name>A0A9D1ZJD6_9BACE</name>
<evidence type="ECO:0000313" key="1">
    <source>
        <dbReference type="EMBL" id="HIY89445.1"/>
    </source>
</evidence>
<dbReference type="Proteomes" id="UP000886851">
    <property type="component" value="Unassembled WGS sequence"/>
</dbReference>
<reference evidence="1" key="1">
    <citation type="journal article" date="2021" name="PeerJ">
        <title>Extensive microbial diversity within the chicken gut microbiome revealed by metagenomics and culture.</title>
        <authorList>
            <person name="Gilroy R."/>
            <person name="Ravi A."/>
            <person name="Getino M."/>
            <person name="Pursley I."/>
            <person name="Horton D.L."/>
            <person name="Alikhan N.F."/>
            <person name="Baker D."/>
            <person name="Gharbi K."/>
            <person name="Hall N."/>
            <person name="Watson M."/>
            <person name="Adriaenssens E.M."/>
            <person name="Foster-Nyarko E."/>
            <person name="Jarju S."/>
            <person name="Secka A."/>
            <person name="Antonio M."/>
            <person name="Oren A."/>
            <person name="Chaudhuri R.R."/>
            <person name="La Ragione R."/>
            <person name="Hildebrand F."/>
            <person name="Pallen M.J."/>
        </authorList>
    </citation>
    <scope>NUCLEOTIDE SEQUENCE</scope>
    <source>
        <strain evidence="1">Gambia2-208</strain>
    </source>
</reference>
<organism evidence="1 2">
    <name type="scientific">Candidatus Bacteroides pullicola</name>
    <dbReference type="NCBI Taxonomy" id="2838475"/>
    <lineage>
        <taxon>Bacteria</taxon>
        <taxon>Pseudomonadati</taxon>
        <taxon>Bacteroidota</taxon>
        <taxon>Bacteroidia</taxon>
        <taxon>Bacteroidales</taxon>
        <taxon>Bacteroidaceae</taxon>
        <taxon>Bacteroides</taxon>
    </lineage>
</organism>